<keyword evidence="3" id="KW-1185">Reference proteome</keyword>
<feature type="compositionally biased region" description="Basic and acidic residues" evidence="1">
    <location>
        <begin position="43"/>
        <end position="105"/>
    </location>
</feature>
<dbReference type="EMBL" id="JABELV010000310">
    <property type="protein sequence ID" value="KAG7527374.1"/>
    <property type="molecule type" value="Genomic_DNA"/>
</dbReference>
<feature type="compositionally biased region" description="Basic and acidic residues" evidence="1">
    <location>
        <begin position="116"/>
        <end position="136"/>
    </location>
</feature>
<accession>A0A8K0JDR9</accession>
<proteinExistence type="predicted"/>
<evidence type="ECO:0000313" key="3">
    <source>
        <dbReference type="Proteomes" id="UP000812966"/>
    </source>
</evidence>
<protein>
    <submittedName>
        <fullName evidence="2">Uncharacterized protein</fullName>
    </submittedName>
</protein>
<reference evidence="2" key="1">
    <citation type="submission" date="2020-04" db="EMBL/GenBank/DDBJ databases">
        <title>Analysis of mating type loci in Filobasidium floriforme.</title>
        <authorList>
            <person name="Nowrousian M."/>
        </authorList>
    </citation>
    <scope>NUCLEOTIDE SEQUENCE</scope>
    <source>
        <strain evidence="2">CBS 6242</strain>
    </source>
</reference>
<gene>
    <name evidence="2" type="ORF">FFLO_07002</name>
</gene>
<evidence type="ECO:0000313" key="2">
    <source>
        <dbReference type="EMBL" id="KAG7527374.1"/>
    </source>
</evidence>
<comment type="caution">
    <text evidence="2">The sequence shown here is derived from an EMBL/GenBank/DDBJ whole genome shotgun (WGS) entry which is preliminary data.</text>
</comment>
<feature type="region of interest" description="Disordered" evidence="1">
    <location>
        <begin position="34"/>
        <end position="208"/>
    </location>
</feature>
<organism evidence="2 3">
    <name type="scientific">Filobasidium floriforme</name>
    <dbReference type="NCBI Taxonomy" id="5210"/>
    <lineage>
        <taxon>Eukaryota</taxon>
        <taxon>Fungi</taxon>
        <taxon>Dikarya</taxon>
        <taxon>Basidiomycota</taxon>
        <taxon>Agaricomycotina</taxon>
        <taxon>Tremellomycetes</taxon>
        <taxon>Filobasidiales</taxon>
        <taxon>Filobasidiaceae</taxon>
        <taxon>Filobasidium</taxon>
    </lineage>
</organism>
<name>A0A8K0JDR9_9TREE</name>
<evidence type="ECO:0000256" key="1">
    <source>
        <dbReference type="SAM" id="MobiDB-lite"/>
    </source>
</evidence>
<dbReference type="Proteomes" id="UP000812966">
    <property type="component" value="Unassembled WGS sequence"/>
</dbReference>
<sequence>MVGVGFEERNEDKDRIRGDETAGRIYKTLSKRTMYGPFQDGGEVGRERDRWEQDAPKTELEITYETRKNTDENPPRYHGLARTDDRHPGLRKREDGIQSQKRKEQTAISTPPTLLARHDVTASERQGLKRAPEPPRRAVAAMSGLGSRSGPDLPRPNGGHDGEAFLFQEPPPPPLSRDATAMASDGAIKRSRGASEEANGSEHGSRVASSILETGIASEINVKRASIEDPEKSGQETLIDRYRMGVNALSMTERQALDRQERTAFGARAGIVDVFGSDLARDVGGQAVLGTLDLAK</sequence>
<dbReference type="AlphaFoldDB" id="A0A8K0JDR9"/>